<organism evidence="1 2">
    <name type="scientific">Candidatus Daviesbacteria bacterium GW2011_GWA2_38_24</name>
    <dbReference type="NCBI Taxonomy" id="1618422"/>
    <lineage>
        <taxon>Bacteria</taxon>
        <taxon>Candidatus Daviesiibacteriota</taxon>
    </lineage>
</organism>
<protein>
    <submittedName>
        <fullName evidence="1">Uncharacterized protein</fullName>
    </submittedName>
</protein>
<proteinExistence type="predicted"/>
<evidence type="ECO:0000313" key="1">
    <source>
        <dbReference type="EMBL" id="KKQ65791.1"/>
    </source>
</evidence>
<reference evidence="1 2" key="1">
    <citation type="journal article" date="2015" name="Nature">
        <title>rRNA introns, odd ribosomes, and small enigmatic genomes across a large radiation of phyla.</title>
        <authorList>
            <person name="Brown C.T."/>
            <person name="Hug L.A."/>
            <person name="Thomas B.C."/>
            <person name="Sharon I."/>
            <person name="Castelle C.J."/>
            <person name="Singh A."/>
            <person name="Wilkins M.J."/>
            <person name="Williams K.H."/>
            <person name="Banfield J.F."/>
        </authorList>
    </citation>
    <scope>NUCLEOTIDE SEQUENCE [LARGE SCALE GENOMIC DNA]</scope>
</reference>
<sequence length="241" mass="27346">MSDAILPAVDISTQVKDYLRSGLNFIKGLAPKEPSEKVLLQIGHYYNQLTPEDKLAVHQEWADFNHYLPDSKHKILLQIIDDSTLTSEEKVKLIKNESDISAEKIAEILDAAKDQALNMFSLENLESTNTSLPIDDRMKVRQSSLRYIDSVVGGILNNDPDAQSLGLGLSKAWNDPKWENMSQKEVVHELEIIYLETLSDLKTNLEPEEYQNFLNYLNPKALKLLNIPTSFLPPDPEQDQI</sequence>
<name>A0A0G0MLJ3_9BACT</name>
<dbReference type="Proteomes" id="UP000034235">
    <property type="component" value="Unassembled WGS sequence"/>
</dbReference>
<gene>
    <name evidence="1" type="ORF">US86_C0008G0014</name>
</gene>
<evidence type="ECO:0000313" key="2">
    <source>
        <dbReference type="Proteomes" id="UP000034235"/>
    </source>
</evidence>
<accession>A0A0G0MLJ3</accession>
<dbReference type="AlphaFoldDB" id="A0A0G0MLJ3"/>
<comment type="caution">
    <text evidence="1">The sequence shown here is derived from an EMBL/GenBank/DDBJ whole genome shotgun (WGS) entry which is preliminary data.</text>
</comment>
<dbReference type="EMBL" id="LBUP01000008">
    <property type="protein sequence ID" value="KKQ65791.1"/>
    <property type="molecule type" value="Genomic_DNA"/>
</dbReference>